<evidence type="ECO:0000256" key="16">
    <source>
        <dbReference type="ARBA" id="ARBA00031553"/>
    </source>
</evidence>
<dbReference type="Pfam" id="PF11717">
    <property type="entry name" value="Tudor-knot"/>
    <property type="match status" value="1"/>
</dbReference>
<gene>
    <name evidence="25" type="ORF">DASB73_032360</name>
</gene>
<dbReference type="GO" id="GO:0006281">
    <property type="term" value="P:DNA repair"/>
    <property type="evidence" value="ECO:0007669"/>
    <property type="project" value="UniProtKB-KW"/>
</dbReference>
<keyword evidence="9" id="KW-0805">Transcription regulation</keyword>
<dbReference type="EC" id="2.3.1.48" evidence="3"/>
<evidence type="ECO:0000256" key="10">
    <source>
        <dbReference type="ARBA" id="ARBA00023159"/>
    </source>
</evidence>
<evidence type="ECO:0000256" key="2">
    <source>
        <dbReference type="ARBA" id="ARBA00010107"/>
    </source>
</evidence>
<evidence type="ECO:0000256" key="22">
    <source>
        <dbReference type="PIRSR" id="PIRSR602717-51"/>
    </source>
</evidence>
<evidence type="ECO:0000256" key="11">
    <source>
        <dbReference type="ARBA" id="ARBA00023163"/>
    </source>
</evidence>
<organism evidence="25 26">
    <name type="scientific">Starmerella bacillaris</name>
    <name type="common">Yeast</name>
    <name type="synonym">Candida zemplinina</name>
    <dbReference type="NCBI Taxonomy" id="1247836"/>
    <lineage>
        <taxon>Eukaryota</taxon>
        <taxon>Fungi</taxon>
        <taxon>Dikarya</taxon>
        <taxon>Ascomycota</taxon>
        <taxon>Saccharomycotina</taxon>
        <taxon>Dipodascomycetes</taxon>
        <taxon>Dipodascales</taxon>
        <taxon>Trichomonascaceae</taxon>
        <taxon>Starmerella</taxon>
    </lineage>
</organism>
<comment type="function">
    <text evidence="17">Catalytic component of the NuA4 histone acetyltransferase (HAT) complex which is involved in epigenetic transcriptional activation of selected genes principally by acetylation of nucleosomal histones H4, H3, H2B, H2A and H2A variant H2A.Z. Acetylates histone H4 to form H4K5ac, H4K8ac, H4K12ac and H4K16ac, histone H3 to form H3K14ac, and histone H2A to form H2AK4ac and H2AK7ac. The NuA4 complex is involved in the DNA damage response and is required for chromosome segregation. The NuA4 complex plays a direct role in repair of DNA double-strand breaks (DSBs) through homologous recombination. Recruitment to promoters depends on H3K4me. Also acetylates non-histone proteins. In addition to protein acetyltransferase, can use different acyl-CoA substrates, such as 2-hydroxyisobutanoyl-CoA (2-hydroxyisobutyryl-CoA) or (2E)-butenoyl-CoA (crotonyl-CoA), and is able to mediate protein 2-hydroxyisobutyrylation and crotonylation, respectively.</text>
</comment>
<keyword evidence="5" id="KW-0808">Transferase</keyword>
<keyword evidence="10" id="KW-0010">Activator</keyword>
<dbReference type="SUPFAM" id="SSF54160">
    <property type="entry name" value="Chromo domain-like"/>
    <property type="match status" value="1"/>
</dbReference>
<dbReference type="FunFam" id="1.10.10.10:FF:000022">
    <property type="entry name" value="Histone acetyltransferase"/>
    <property type="match status" value="1"/>
</dbReference>
<feature type="active site" description="Proton donor/acceptor" evidence="22">
    <location>
        <position position="297"/>
    </location>
</feature>
<evidence type="ECO:0000313" key="26">
    <source>
        <dbReference type="Proteomes" id="UP001362899"/>
    </source>
</evidence>
<feature type="compositionally biased region" description="Basic and acidic residues" evidence="23">
    <location>
        <begin position="73"/>
        <end position="86"/>
    </location>
</feature>
<dbReference type="GO" id="GO:0000123">
    <property type="term" value="C:histone acetyltransferase complex"/>
    <property type="evidence" value="ECO:0007669"/>
    <property type="project" value="UniProtKB-ARBA"/>
</dbReference>
<dbReference type="InterPro" id="IPR002717">
    <property type="entry name" value="HAT_MYST-type"/>
</dbReference>
<keyword evidence="8" id="KW-0007">Acetylation</keyword>
<keyword evidence="11" id="KW-0804">Transcription</keyword>
<dbReference type="InterPro" id="IPR040706">
    <property type="entry name" value="Zf-MYST"/>
</dbReference>
<reference evidence="25 26" key="1">
    <citation type="journal article" date="2023" name="Elife">
        <title>Identification of key yeast species and microbe-microbe interactions impacting larval growth of Drosophila in the wild.</title>
        <authorList>
            <person name="Mure A."/>
            <person name="Sugiura Y."/>
            <person name="Maeda R."/>
            <person name="Honda K."/>
            <person name="Sakurai N."/>
            <person name="Takahashi Y."/>
            <person name="Watada M."/>
            <person name="Katoh T."/>
            <person name="Gotoh A."/>
            <person name="Gotoh Y."/>
            <person name="Taniguchi I."/>
            <person name="Nakamura K."/>
            <person name="Hayashi T."/>
            <person name="Katayama T."/>
            <person name="Uemura T."/>
            <person name="Hattori Y."/>
        </authorList>
    </citation>
    <scope>NUCLEOTIDE SEQUENCE [LARGE SCALE GENOMIC DNA]</scope>
    <source>
        <strain evidence="25 26">SB-73</strain>
    </source>
</reference>
<evidence type="ECO:0000313" key="25">
    <source>
        <dbReference type="EMBL" id="GMM52273.1"/>
    </source>
</evidence>
<dbReference type="Pfam" id="PF01853">
    <property type="entry name" value="MOZ_SAS"/>
    <property type="match status" value="1"/>
</dbReference>
<dbReference type="InterPro" id="IPR025995">
    <property type="entry name" value="Tudor-knot"/>
</dbReference>
<evidence type="ECO:0000256" key="14">
    <source>
        <dbReference type="ARBA" id="ARBA00031065"/>
    </source>
</evidence>
<keyword evidence="13" id="KW-0539">Nucleus</keyword>
<dbReference type="Gene3D" id="3.30.60.60">
    <property type="entry name" value="N-acetyl transferase-like"/>
    <property type="match status" value="1"/>
</dbReference>
<evidence type="ECO:0000256" key="5">
    <source>
        <dbReference type="ARBA" id="ARBA00022679"/>
    </source>
</evidence>
<dbReference type="Gene3D" id="2.30.30.140">
    <property type="match status" value="1"/>
</dbReference>
<dbReference type="GO" id="GO:0006357">
    <property type="term" value="P:regulation of transcription by RNA polymerase II"/>
    <property type="evidence" value="ECO:0007669"/>
    <property type="project" value="TreeGrafter"/>
</dbReference>
<dbReference type="FunFam" id="3.30.60.60:FF:000001">
    <property type="entry name" value="Histone acetyltransferase"/>
    <property type="match status" value="1"/>
</dbReference>
<feature type="region of interest" description="Disordered" evidence="23">
    <location>
        <begin position="73"/>
        <end position="95"/>
    </location>
</feature>
<evidence type="ECO:0000256" key="21">
    <source>
        <dbReference type="ARBA" id="ARBA00048940"/>
    </source>
</evidence>
<feature type="domain" description="MYST-type HAT" evidence="24">
    <location>
        <begin position="121"/>
        <end position="395"/>
    </location>
</feature>
<evidence type="ECO:0000256" key="3">
    <source>
        <dbReference type="ARBA" id="ARBA00013184"/>
    </source>
</evidence>
<dbReference type="PROSITE" id="PS51726">
    <property type="entry name" value="MYST_HAT"/>
    <property type="match status" value="1"/>
</dbReference>
<comment type="catalytic activity">
    <reaction evidence="18">
        <text>2-hydroxyisobutanoyl-CoA + L-lysyl-[protein] = N(6)-(2-hydroxyisobutanoyl)-L-lysyl-[protein] + CoA + H(+)</text>
        <dbReference type="Rhea" id="RHEA:24180"/>
        <dbReference type="Rhea" id="RHEA-COMP:9752"/>
        <dbReference type="Rhea" id="RHEA-COMP:15921"/>
        <dbReference type="ChEBI" id="CHEBI:15378"/>
        <dbReference type="ChEBI" id="CHEBI:29969"/>
        <dbReference type="ChEBI" id="CHEBI:57287"/>
        <dbReference type="ChEBI" id="CHEBI:131780"/>
        <dbReference type="ChEBI" id="CHEBI:144968"/>
    </reaction>
    <physiologicalReaction direction="left-to-right" evidence="18">
        <dbReference type="Rhea" id="RHEA:24181"/>
    </physiologicalReaction>
</comment>
<evidence type="ECO:0000256" key="6">
    <source>
        <dbReference type="ARBA" id="ARBA00022763"/>
    </source>
</evidence>
<evidence type="ECO:0000259" key="24">
    <source>
        <dbReference type="PROSITE" id="PS51726"/>
    </source>
</evidence>
<dbReference type="FunFam" id="3.40.630.30:FF:000002">
    <property type="entry name" value="Histone acetyltransferase"/>
    <property type="match status" value="1"/>
</dbReference>
<dbReference type="GO" id="GO:0004402">
    <property type="term" value="F:histone acetyltransferase activity"/>
    <property type="evidence" value="ECO:0007669"/>
    <property type="project" value="InterPro"/>
</dbReference>
<sequence length="407" mass="47759">MAEKANEEERLIGCIVYVKRDNEELKAELLSERIQDGQLKFYVHYEGFNKRLDEWVDESRLLLEKGVERKRKAAADGDEAKSKTEGEPSADGDTSVVFDSQKEISRLRNSGSMTQNPNEVHRVRNLNKVIFGEYEIEPWYFSPYPIEFIEEDEIYICEFSLQYFSSKYQFQRFRKNYCMRHPPGNEIYRDEKFSFFEVDGRQQRTWCRNLSLFSKLFLDHKTVYYDVDPFLFYCMTIRDEYGHHLVGYFSKEKDSAEGYNVACILSLPPYQRFGFGKVLIDFSYNLSKKENKVGSPEKPLSDLGLISYRSYWRDILVEYLMEKVGQNGTTTIEELSSATAFTTQDILGTLQALGMLKYNVGQYIVCLTDAVVKTYNERKKKKLHRIDPTKLLWKPPVFTAAQLRFNM</sequence>
<keyword evidence="26" id="KW-1185">Reference proteome</keyword>
<evidence type="ECO:0000256" key="17">
    <source>
        <dbReference type="ARBA" id="ARBA00045805"/>
    </source>
</evidence>
<dbReference type="PANTHER" id="PTHR10615:SF218">
    <property type="entry name" value="HISTONE ACETYLTRANSFERASE ESA1"/>
    <property type="match status" value="1"/>
</dbReference>
<dbReference type="SMART" id="SM00298">
    <property type="entry name" value="CHROMO"/>
    <property type="match status" value="1"/>
</dbReference>
<evidence type="ECO:0000256" key="20">
    <source>
        <dbReference type="ARBA" id="ARBA00047787"/>
    </source>
</evidence>
<evidence type="ECO:0000256" key="18">
    <source>
        <dbReference type="ARBA" id="ARBA00047557"/>
    </source>
</evidence>
<keyword evidence="6" id="KW-0227">DNA damage</keyword>
<evidence type="ECO:0000256" key="4">
    <source>
        <dbReference type="ARBA" id="ARBA00022255"/>
    </source>
</evidence>
<comment type="caution">
    <text evidence="25">The sequence shown here is derived from an EMBL/GenBank/DDBJ whole genome shotgun (WGS) entry which is preliminary data.</text>
</comment>
<dbReference type="SUPFAM" id="SSF55729">
    <property type="entry name" value="Acyl-CoA N-acyltransferases (Nat)"/>
    <property type="match status" value="1"/>
</dbReference>
<keyword evidence="7" id="KW-0156">Chromatin regulator</keyword>
<dbReference type="GO" id="GO:0003682">
    <property type="term" value="F:chromatin binding"/>
    <property type="evidence" value="ECO:0007669"/>
    <property type="project" value="TreeGrafter"/>
</dbReference>
<comment type="similarity">
    <text evidence="2">Belongs to the MYST (SAS/MOZ) family.</text>
</comment>
<evidence type="ECO:0000256" key="13">
    <source>
        <dbReference type="ARBA" id="ARBA00023242"/>
    </source>
</evidence>
<name>A0AAV5RND3_STABA</name>
<dbReference type="Proteomes" id="UP001362899">
    <property type="component" value="Unassembled WGS sequence"/>
</dbReference>
<accession>A0AAV5RND3</accession>
<dbReference type="AlphaFoldDB" id="A0AAV5RND3"/>
<comment type="catalytic activity">
    <reaction evidence="19">
        <text>(2E)-butenoyl-CoA + L-lysyl-[protein] = N(6)-(2E)-butenoyl-L-lysyl-[protein] + CoA + H(+)</text>
        <dbReference type="Rhea" id="RHEA:53908"/>
        <dbReference type="Rhea" id="RHEA-COMP:9752"/>
        <dbReference type="Rhea" id="RHEA-COMP:13707"/>
        <dbReference type="ChEBI" id="CHEBI:15378"/>
        <dbReference type="ChEBI" id="CHEBI:29969"/>
        <dbReference type="ChEBI" id="CHEBI:57287"/>
        <dbReference type="ChEBI" id="CHEBI:57332"/>
        <dbReference type="ChEBI" id="CHEBI:137954"/>
    </reaction>
    <physiologicalReaction direction="left-to-right" evidence="19">
        <dbReference type="Rhea" id="RHEA:53909"/>
    </physiologicalReaction>
</comment>
<evidence type="ECO:0000256" key="23">
    <source>
        <dbReference type="SAM" id="MobiDB-lite"/>
    </source>
</evidence>
<comment type="subcellular location">
    <subcellularLocation>
        <location evidence="1">Nucleus</location>
    </subcellularLocation>
</comment>
<dbReference type="PANTHER" id="PTHR10615">
    <property type="entry name" value="HISTONE ACETYLTRANSFERASE"/>
    <property type="match status" value="1"/>
</dbReference>
<comment type="catalytic activity">
    <reaction evidence="21">
        <text>L-lysyl-[histone] + acetyl-CoA = N(6)-acetyl-L-lysyl-[histone] + CoA + H(+)</text>
        <dbReference type="Rhea" id="RHEA:21992"/>
        <dbReference type="Rhea" id="RHEA-COMP:9845"/>
        <dbReference type="Rhea" id="RHEA-COMP:11338"/>
        <dbReference type="ChEBI" id="CHEBI:15378"/>
        <dbReference type="ChEBI" id="CHEBI:29969"/>
        <dbReference type="ChEBI" id="CHEBI:57287"/>
        <dbReference type="ChEBI" id="CHEBI:57288"/>
        <dbReference type="ChEBI" id="CHEBI:61930"/>
        <dbReference type="EC" id="2.3.1.48"/>
    </reaction>
    <physiologicalReaction direction="left-to-right" evidence="21">
        <dbReference type="Rhea" id="RHEA:21993"/>
    </physiologicalReaction>
</comment>
<comment type="catalytic activity">
    <reaction evidence="20">
        <text>L-lysyl-[protein] + acetyl-CoA = N(6)-acetyl-L-lysyl-[protein] + CoA + H(+)</text>
        <dbReference type="Rhea" id="RHEA:45948"/>
        <dbReference type="Rhea" id="RHEA-COMP:9752"/>
        <dbReference type="Rhea" id="RHEA-COMP:10731"/>
        <dbReference type="ChEBI" id="CHEBI:15378"/>
        <dbReference type="ChEBI" id="CHEBI:29969"/>
        <dbReference type="ChEBI" id="CHEBI:57287"/>
        <dbReference type="ChEBI" id="CHEBI:57288"/>
        <dbReference type="ChEBI" id="CHEBI:61930"/>
    </reaction>
    <physiologicalReaction direction="left-to-right" evidence="20">
        <dbReference type="Rhea" id="RHEA:45949"/>
    </physiologicalReaction>
</comment>
<dbReference type="Gene3D" id="3.40.630.30">
    <property type="match status" value="1"/>
</dbReference>
<dbReference type="InterPro" id="IPR000953">
    <property type="entry name" value="Chromo/chromo_shadow_dom"/>
</dbReference>
<evidence type="ECO:0000256" key="15">
    <source>
        <dbReference type="ARBA" id="ARBA00031133"/>
    </source>
</evidence>
<evidence type="ECO:0000256" key="7">
    <source>
        <dbReference type="ARBA" id="ARBA00022853"/>
    </source>
</evidence>
<evidence type="ECO:0000256" key="8">
    <source>
        <dbReference type="ARBA" id="ARBA00022990"/>
    </source>
</evidence>
<proteinExistence type="inferred from homology"/>
<protein>
    <recommendedName>
        <fullName evidence="4">Histone acetyltransferase ESA1</fullName>
        <ecNumber evidence="3">2.3.1.48</ecNumber>
    </recommendedName>
    <alternativeName>
        <fullName evidence="14">Protein 2-hydroxyisobutyryltransferase ESA1</fullName>
    </alternativeName>
    <alternativeName>
        <fullName evidence="16">Protein acetyltransferase ESA1</fullName>
    </alternativeName>
    <alternativeName>
        <fullName evidence="15">Protein crotonyltransferase ESA1</fullName>
    </alternativeName>
</protein>
<evidence type="ECO:0000256" key="9">
    <source>
        <dbReference type="ARBA" id="ARBA00023015"/>
    </source>
</evidence>
<keyword evidence="12" id="KW-0234">DNA repair</keyword>
<dbReference type="InterPro" id="IPR016181">
    <property type="entry name" value="Acyl_CoA_acyltransferase"/>
</dbReference>
<dbReference type="EMBL" id="BTGC01000008">
    <property type="protein sequence ID" value="GMM52273.1"/>
    <property type="molecule type" value="Genomic_DNA"/>
</dbReference>
<dbReference type="InterPro" id="IPR016197">
    <property type="entry name" value="Chromo-like_dom_sf"/>
</dbReference>
<dbReference type="InterPro" id="IPR050603">
    <property type="entry name" value="MYST_HAT"/>
</dbReference>
<dbReference type="Gene3D" id="1.10.10.10">
    <property type="entry name" value="Winged helix-like DNA-binding domain superfamily/Winged helix DNA-binding domain"/>
    <property type="match status" value="1"/>
</dbReference>
<evidence type="ECO:0000256" key="12">
    <source>
        <dbReference type="ARBA" id="ARBA00023204"/>
    </source>
</evidence>
<evidence type="ECO:0000256" key="1">
    <source>
        <dbReference type="ARBA" id="ARBA00004123"/>
    </source>
</evidence>
<dbReference type="InterPro" id="IPR036388">
    <property type="entry name" value="WH-like_DNA-bd_sf"/>
</dbReference>
<dbReference type="Pfam" id="PF17772">
    <property type="entry name" value="zf-MYST"/>
    <property type="match status" value="1"/>
</dbReference>
<dbReference type="GO" id="GO:0003712">
    <property type="term" value="F:transcription coregulator activity"/>
    <property type="evidence" value="ECO:0007669"/>
    <property type="project" value="TreeGrafter"/>
</dbReference>
<evidence type="ECO:0000256" key="19">
    <source>
        <dbReference type="ARBA" id="ARBA00047752"/>
    </source>
</evidence>
<dbReference type="GO" id="GO:0005634">
    <property type="term" value="C:nucleus"/>
    <property type="evidence" value="ECO:0007669"/>
    <property type="project" value="UniProtKB-SubCell"/>
</dbReference>